<dbReference type="EMBL" id="KN839903">
    <property type="protein sequence ID" value="KIJ58947.1"/>
    <property type="molecule type" value="Genomic_DNA"/>
</dbReference>
<dbReference type="HOGENOM" id="CLU_071378_0_0_1"/>
<feature type="region of interest" description="Disordered" evidence="1">
    <location>
        <begin position="209"/>
        <end position="242"/>
    </location>
</feature>
<evidence type="ECO:0000313" key="5">
    <source>
        <dbReference type="Proteomes" id="UP000053820"/>
    </source>
</evidence>
<keyword evidence="5" id="KW-1185">Reference proteome</keyword>
<reference evidence="4 5" key="1">
    <citation type="submission" date="2014-04" db="EMBL/GenBank/DDBJ databases">
        <title>Evolutionary Origins and Diversification of the Mycorrhizal Mutualists.</title>
        <authorList>
            <consortium name="DOE Joint Genome Institute"/>
            <consortium name="Mycorrhizal Genomics Consortium"/>
            <person name="Kohler A."/>
            <person name="Kuo A."/>
            <person name="Nagy L.G."/>
            <person name="Floudas D."/>
            <person name="Copeland A."/>
            <person name="Barry K.W."/>
            <person name="Cichocki N."/>
            <person name="Veneault-Fourrey C."/>
            <person name="LaButti K."/>
            <person name="Lindquist E.A."/>
            <person name="Lipzen A."/>
            <person name="Lundell T."/>
            <person name="Morin E."/>
            <person name="Murat C."/>
            <person name="Riley R."/>
            <person name="Ohm R."/>
            <person name="Sun H."/>
            <person name="Tunlid A."/>
            <person name="Henrissat B."/>
            <person name="Grigoriev I.V."/>
            <person name="Hibbett D.S."/>
            <person name="Martin F."/>
        </authorList>
    </citation>
    <scope>NUCLEOTIDE SEQUENCE [LARGE SCALE GENOMIC DNA]</scope>
    <source>
        <strain evidence="4 5">MD-312</strain>
    </source>
</reference>
<dbReference type="AlphaFoldDB" id="A0A0C9W8E0"/>
<dbReference type="Pfam" id="PF13391">
    <property type="entry name" value="HNH_2"/>
    <property type="match status" value="1"/>
</dbReference>
<feature type="domain" description="HNH nuclease" evidence="3">
    <location>
        <begin position="52"/>
        <end position="119"/>
    </location>
</feature>
<evidence type="ECO:0000259" key="3">
    <source>
        <dbReference type="Pfam" id="PF13391"/>
    </source>
</evidence>
<evidence type="ECO:0000256" key="2">
    <source>
        <dbReference type="SAM" id="SignalP"/>
    </source>
</evidence>
<dbReference type="OrthoDB" id="2124139at2759"/>
<protein>
    <recommendedName>
        <fullName evidence="3">HNH nuclease domain-containing protein</fullName>
    </recommendedName>
</protein>
<feature type="chain" id="PRO_5013379980" description="HNH nuclease domain-containing protein" evidence="2">
    <location>
        <begin position="16"/>
        <end position="294"/>
    </location>
</feature>
<dbReference type="InterPro" id="IPR003615">
    <property type="entry name" value="HNH_nuc"/>
</dbReference>
<accession>A0A0C9W8E0</accession>
<keyword evidence="2" id="KW-0732">Signal</keyword>
<evidence type="ECO:0000256" key="1">
    <source>
        <dbReference type="SAM" id="MobiDB-lite"/>
    </source>
</evidence>
<feature type="signal peptide" evidence="2">
    <location>
        <begin position="1"/>
        <end position="15"/>
    </location>
</feature>
<sequence>MVALSTFLLPLPASGPPDGYSWEERDMSVLSTTTAFNTGIDRRDTFLGQHRCVVCGQAGDAVLQHCHISKDSEPQHWFSLKARNWIPSQAKSLPQHELRNGLLMCSNHHLFFNAYDFFIRFFPDIRKFVFVNYSGDPALQQLHGKAIALDIRDHHAPFPSLFIIHEMRVRGFHPFQPVAPAMPDDIPWQDWVLSDGVFDDVSGTFNRGSPLDNGNNLSVQPQAQFQPTTTSRGDASSGPGGRTLALSADVISDILAATHAMPSWRACQMEGTSWSGTAEENTQKYVSSIGVQDR</sequence>
<gene>
    <name evidence="4" type="ORF">HYDPIDRAFT_118928</name>
</gene>
<dbReference type="Proteomes" id="UP000053820">
    <property type="component" value="Unassembled WGS sequence"/>
</dbReference>
<evidence type="ECO:0000313" key="4">
    <source>
        <dbReference type="EMBL" id="KIJ58947.1"/>
    </source>
</evidence>
<feature type="compositionally biased region" description="Polar residues" evidence="1">
    <location>
        <begin position="209"/>
        <end position="234"/>
    </location>
</feature>
<organism evidence="4 5">
    <name type="scientific">Hydnomerulius pinastri MD-312</name>
    <dbReference type="NCBI Taxonomy" id="994086"/>
    <lineage>
        <taxon>Eukaryota</taxon>
        <taxon>Fungi</taxon>
        <taxon>Dikarya</taxon>
        <taxon>Basidiomycota</taxon>
        <taxon>Agaricomycotina</taxon>
        <taxon>Agaricomycetes</taxon>
        <taxon>Agaricomycetidae</taxon>
        <taxon>Boletales</taxon>
        <taxon>Boletales incertae sedis</taxon>
        <taxon>Leucogyrophana</taxon>
    </lineage>
</organism>
<proteinExistence type="predicted"/>
<name>A0A0C9W8E0_9AGAM</name>